<dbReference type="SMART" id="SM00202">
    <property type="entry name" value="SR"/>
    <property type="match status" value="1"/>
</dbReference>
<evidence type="ECO:0000259" key="9">
    <source>
        <dbReference type="PROSITE" id="PS50240"/>
    </source>
</evidence>
<dbReference type="InterPro" id="IPR036772">
    <property type="entry name" value="SRCR-like_dom_sf"/>
</dbReference>
<keyword evidence="5" id="KW-0325">Glycoprotein</keyword>
<dbReference type="InterPro" id="IPR001190">
    <property type="entry name" value="SRCR"/>
</dbReference>
<evidence type="ECO:0000256" key="7">
    <source>
        <dbReference type="RuleBase" id="RU363034"/>
    </source>
</evidence>
<dbReference type="PANTHER" id="PTHR24252:SF27">
    <property type="entry name" value="TRANSMEMBRANE PROTEASE SERINE 3-LIKE"/>
    <property type="match status" value="1"/>
</dbReference>
<dbReference type="SUPFAM" id="SSF56487">
    <property type="entry name" value="SRCR-like"/>
    <property type="match status" value="1"/>
</dbReference>
<gene>
    <name evidence="11" type="ORF">KC01_LOCUS2772</name>
</gene>
<feature type="domain" description="SRCR" evidence="10">
    <location>
        <begin position="150"/>
        <end position="253"/>
    </location>
</feature>
<evidence type="ECO:0000256" key="8">
    <source>
        <dbReference type="SAM" id="Phobius"/>
    </source>
</evidence>
<feature type="transmembrane region" description="Helical" evidence="8">
    <location>
        <begin position="71"/>
        <end position="93"/>
    </location>
</feature>
<dbReference type="InterPro" id="IPR001254">
    <property type="entry name" value="Trypsin_dom"/>
</dbReference>
<dbReference type="PROSITE" id="PS00134">
    <property type="entry name" value="TRYPSIN_HIS"/>
    <property type="match status" value="1"/>
</dbReference>
<evidence type="ECO:0008006" key="13">
    <source>
        <dbReference type="Google" id="ProtNLM"/>
    </source>
</evidence>
<evidence type="ECO:0000256" key="2">
    <source>
        <dbReference type="ARBA" id="ARBA00022801"/>
    </source>
</evidence>
<keyword evidence="8" id="KW-0812">Transmembrane</keyword>
<dbReference type="Pfam" id="PF15494">
    <property type="entry name" value="SRCR_2"/>
    <property type="match status" value="1"/>
</dbReference>
<dbReference type="InterPro" id="IPR043504">
    <property type="entry name" value="Peptidase_S1_PA_chymotrypsin"/>
</dbReference>
<dbReference type="GO" id="GO:0006508">
    <property type="term" value="P:proteolysis"/>
    <property type="evidence" value="ECO:0007669"/>
    <property type="project" value="UniProtKB-KW"/>
</dbReference>
<dbReference type="PROSITE" id="PS50240">
    <property type="entry name" value="TRYPSIN_DOM"/>
    <property type="match status" value="1"/>
</dbReference>
<evidence type="ECO:0000259" key="10">
    <source>
        <dbReference type="PROSITE" id="PS50287"/>
    </source>
</evidence>
<dbReference type="Pfam" id="PF00089">
    <property type="entry name" value="Trypsin"/>
    <property type="match status" value="1"/>
</dbReference>
<dbReference type="GO" id="GO:0004252">
    <property type="term" value="F:serine-type endopeptidase activity"/>
    <property type="evidence" value="ECO:0007669"/>
    <property type="project" value="InterPro"/>
</dbReference>
<dbReference type="EMBL" id="OZ035832">
    <property type="protein sequence ID" value="CAL1570486.1"/>
    <property type="molecule type" value="Genomic_DNA"/>
</dbReference>
<dbReference type="PROSITE" id="PS50287">
    <property type="entry name" value="SRCR_2"/>
    <property type="match status" value="1"/>
</dbReference>
<dbReference type="CDD" id="cd00190">
    <property type="entry name" value="Tryp_SPc"/>
    <property type="match status" value="1"/>
</dbReference>
<comment type="caution">
    <text evidence="6">Lacks conserved residue(s) required for the propagation of feature annotation.</text>
</comment>
<dbReference type="PANTHER" id="PTHR24252">
    <property type="entry name" value="ACROSIN-RELATED"/>
    <property type="match status" value="1"/>
</dbReference>
<dbReference type="SMART" id="SM00020">
    <property type="entry name" value="Tryp_SPc"/>
    <property type="match status" value="1"/>
</dbReference>
<dbReference type="AlphaFoldDB" id="A0AAV2J242"/>
<reference evidence="11 12" key="1">
    <citation type="submission" date="2024-04" db="EMBL/GenBank/DDBJ databases">
        <authorList>
            <person name="Waldvogel A.-M."/>
            <person name="Schoenle A."/>
        </authorList>
    </citation>
    <scope>NUCLEOTIDE SEQUENCE [LARGE SCALE GENOMIC DNA]</scope>
</reference>
<keyword evidence="2 7" id="KW-0378">Hydrolase</keyword>
<dbReference type="InterPro" id="IPR018114">
    <property type="entry name" value="TRYPSIN_HIS"/>
</dbReference>
<dbReference type="SUPFAM" id="SSF50494">
    <property type="entry name" value="Trypsin-like serine proteases"/>
    <property type="match status" value="1"/>
</dbReference>
<dbReference type="InterPro" id="IPR009003">
    <property type="entry name" value="Peptidase_S1_PA"/>
</dbReference>
<evidence type="ECO:0000313" key="12">
    <source>
        <dbReference type="Proteomes" id="UP001497482"/>
    </source>
</evidence>
<keyword evidence="8" id="KW-0472">Membrane</keyword>
<dbReference type="InterPro" id="IPR033116">
    <property type="entry name" value="TRYPSIN_SER"/>
</dbReference>
<name>A0AAV2J242_KNICA</name>
<dbReference type="Gene3D" id="3.10.250.10">
    <property type="entry name" value="SRCR-like domain"/>
    <property type="match status" value="1"/>
</dbReference>
<dbReference type="GO" id="GO:0016020">
    <property type="term" value="C:membrane"/>
    <property type="evidence" value="ECO:0007669"/>
    <property type="project" value="InterPro"/>
</dbReference>
<dbReference type="FunFam" id="2.40.10.10:FF:000003">
    <property type="entry name" value="Transmembrane serine protease 3"/>
    <property type="match status" value="1"/>
</dbReference>
<evidence type="ECO:0000313" key="11">
    <source>
        <dbReference type="EMBL" id="CAL1570486.1"/>
    </source>
</evidence>
<keyword evidence="3 7" id="KW-0720">Serine protease</keyword>
<evidence type="ECO:0000256" key="5">
    <source>
        <dbReference type="ARBA" id="ARBA00023180"/>
    </source>
</evidence>
<keyword evidence="1 7" id="KW-0645">Protease</keyword>
<protein>
    <recommendedName>
        <fullName evidence="13">Transmembrane protease serine 13-like</fullName>
    </recommendedName>
</protein>
<dbReference type="Gene3D" id="2.40.10.10">
    <property type="entry name" value="Trypsin-like serine proteases"/>
    <property type="match status" value="1"/>
</dbReference>
<feature type="domain" description="Peptidase S1" evidence="9">
    <location>
        <begin position="250"/>
        <end position="484"/>
    </location>
</feature>
<keyword evidence="4" id="KW-1015">Disulfide bond</keyword>
<dbReference type="Proteomes" id="UP001497482">
    <property type="component" value="Chromosome 10"/>
</dbReference>
<evidence type="ECO:0000256" key="3">
    <source>
        <dbReference type="ARBA" id="ARBA00022825"/>
    </source>
</evidence>
<sequence>MAKNDQNDLPPPYFPSIYPPLPPSAHGDLVYGLTPPSQPHYIPQYPPVVIVPQVSQPLPPKRSRCRNNAQCYGGTGGILLVLGLLALAIWLGVRYGTTIASIYNHTEDLYSEYDDDNSVSIPTHDICPNTTVNCDGIKDCVYGTDESICIRLLTGNRLQVKTAEDGRFLPVCSSNWVKAYSDQTCAQLGFQSSYETKIQSGYTSKGLTITSWGTNQFIQGSASVIPECPDEQTVSLQCIECGQQKSVARIIGGELSKPGEWPWQVSLRYQNSHVCGGVLISRNFVLTAAHCFLGTEPSPVASKWKVYGGVVSLDALQQPYEVTKIILSEDYDNSTNDQDIALIKLAMPLNFDDKVHPACLPSHDQQWQHGTECFTSGFGTTVASSNSATNNLRDVNVKIIDTDVCNTPGSYSGSVTKYMLCAGHMEGGKDSCQGDSGGPLVCENNGVWTLAGITSWGSGCGDRNRPGVYTRVTSVLPWIYSKMMQEMS</sequence>
<organism evidence="11 12">
    <name type="scientific">Knipowitschia caucasica</name>
    <name type="common">Caucasian dwarf goby</name>
    <name type="synonym">Pomatoschistus caucasicus</name>
    <dbReference type="NCBI Taxonomy" id="637954"/>
    <lineage>
        <taxon>Eukaryota</taxon>
        <taxon>Metazoa</taxon>
        <taxon>Chordata</taxon>
        <taxon>Craniata</taxon>
        <taxon>Vertebrata</taxon>
        <taxon>Euteleostomi</taxon>
        <taxon>Actinopterygii</taxon>
        <taxon>Neopterygii</taxon>
        <taxon>Teleostei</taxon>
        <taxon>Neoteleostei</taxon>
        <taxon>Acanthomorphata</taxon>
        <taxon>Gobiaria</taxon>
        <taxon>Gobiiformes</taxon>
        <taxon>Gobioidei</taxon>
        <taxon>Gobiidae</taxon>
        <taxon>Gobiinae</taxon>
        <taxon>Knipowitschia</taxon>
    </lineage>
</organism>
<proteinExistence type="predicted"/>
<dbReference type="PRINTS" id="PR00722">
    <property type="entry name" value="CHYMOTRYPSIN"/>
</dbReference>
<accession>A0AAV2J242</accession>
<dbReference type="PROSITE" id="PS00135">
    <property type="entry name" value="TRYPSIN_SER"/>
    <property type="match status" value="1"/>
</dbReference>
<keyword evidence="12" id="KW-1185">Reference proteome</keyword>
<dbReference type="InterPro" id="IPR001314">
    <property type="entry name" value="Peptidase_S1A"/>
</dbReference>
<evidence type="ECO:0000256" key="6">
    <source>
        <dbReference type="PROSITE-ProRule" id="PRU00196"/>
    </source>
</evidence>
<evidence type="ECO:0000256" key="4">
    <source>
        <dbReference type="ARBA" id="ARBA00023157"/>
    </source>
</evidence>
<evidence type="ECO:0000256" key="1">
    <source>
        <dbReference type="ARBA" id="ARBA00022670"/>
    </source>
</evidence>
<keyword evidence="8" id="KW-1133">Transmembrane helix</keyword>